<evidence type="ECO:0000259" key="2">
    <source>
        <dbReference type="Pfam" id="PF02403"/>
    </source>
</evidence>
<dbReference type="InterPro" id="IPR010978">
    <property type="entry name" value="tRNA-bd_arm"/>
</dbReference>
<comment type="caution">
    <text evidence="3">The sequence shown here is derived from an EMBL/GenBank/DDBJ whole genome shotgun (WGS) entry which is preliminary data.</text>
</comment>
<gene>
    <name evidence="3" type="ORF">COT62_03280</name>
</gene>
<feature type="region of interest" description="Disordered" evidence="1">
    <location>
        <begin position="57"/>
        <end position="77"/>
    </location>
</feature>
<dbReference type="AlphaFoldDB" id="A0A2H0WS86"/>
<feature type="non-terminal residue" evidence="3">
    <location>
        <position position="77"/>
    </location>
</feature>
<accession>A0A2H0WS86</accession>
<name>A0A2H0WS86_9BACT</name>
<dbReference type="SUPFAM" id="SSF46589">
    <property type="entry name" value="tRNA-binding arm"/>
    <property type="match status" value="1"/>
</dbReference>
<dbReference type="Pfam" id="PF02403">
    <property type="entry name" value="Seryl_tRNA_N"/>
    <property type="match status" value="1"/>
</dbReference>
<evidence type="ECO:0000256" key="1">
    <source>
        <dbReference type="SAM" id="MobiDB-lite"/>
    </source>
</evidence>
<dbReference type="GO" id="GO:0000166">
    <property type="term" value="F:nucleotide binding"/>
    <property type="evidence" value="ECO:0007669"/>
    <property type="project" value="InterPro"/>
</dbReference>
<evidence type="ECO:0000313" key="4">
    <source>
        <dbReference type="Proteomes" id="UP000231198"/>
    </source>
</evidence>
<dbReference type="InterPro" id="IPR042103">
    <property type="entry name" value="SerRS_1_N_sf"/>
</dbReference>
<reference evidence="4" key="1">
    <citation type="submission" date="2017-09" db="EMBL/GenBank/DDBJ databases">
        <title>Depth-based differentiation of microbial function through sediment-hosted aquifers and enrichment of novel symbionts in the deep terrestrial subsurface.</title>
        <authorList>
            <person name="Probst A.J."/>
            <person name="Ladd B."/>
            <person name="Jarett J.K."/>
            <person name="Geller-Mcgrath D.E."/>
            <person name="Sieber C.M.K."/>
            <person name="Emerson J.B."/>
            <person name="Anantharaman K."/>
            <person name="Thomas B.C."/>
            <person name="Malmstrom R."/>
            <person name="Stieglmeier M."/>
            <person name="Klingl A."/>
            <person name="Woyke T."/>
            <person name="Ryan C.M."/>
            <person name="Banfield J.F."/>
        </authorList>
    </citation>
    <scope>NUCLEOTIDE SEQUENCE [LARGE SCALE GENOMIC DNA]</scope>
</reference>
<sequence length="77" mass="9034">MLSLDFIRNNKQKVMDAAKNKNRVIDIEKIISLDDKRRKHISEIQHLREVRNLLSKKNPDESVRAKGKGIKEKLNNL</sequence>
<dbReference type="Gene3D" id="1.10.287.40">
    <property type="entry name" value="Serine-tRNA synthetase, tRNA binding domain"/>
    <property type="match status" value="1"/>
</dbReference>
<organism evidence="3 4">
    <name type="scientific">Candidatus Roizmanbacteria bacterium CG09_land_8_20_14_0_10_41_9</name>
    <dbReference type="NCBI Taxonomy" id="1974850"/>
    <lineage>
        <taxon>Bacteria</taxon>
        <taxon>Candidatus Roizmaniibacteriota</taxon>
    </lineage>
</organism>
<proteinExistence type="predicted"/>
<feature type="domain" description="Serine-tRNA synthetase type1 N-terminal" evidence="2">
    <location>
        <begin position="1"/>
        <end position="57"/>
    </location>
</feature>
<dbReference type="GO" id="GO:0016874">
    <property type="term" value="F:ligase activity"/>
    <property type="evidence" value="ECO:0007669"/>
    <property type="project" value="UniProtKB-KW"/>
</dbReference>
<evidence type="ECO:0000313" key="3">
    <source>
        <dbReference type="EMBL" id="PIS15516.1"/>
    </source>
</evidence>
<keyword evidence="3" id="KW-0436">Ligase</keyword>
<dbReference type="InterPro" id="IPR015866">
    <property type="entry name" value="Ser-tRNA-synth_1_N"/>
</dbReference>
<dbReference type="EMBL" id="PEZG01000071">
    <property type="protein sequence ID" value="PIS15516.1"/>
    <property type="molecule type" value="Genomic_DNA"/>
</dbReference>
<protein>
    <submittedName>
        <fullName evidence="3">Serine--tRNA ligase</fullName>
    </submittedName>
</protein>
<dbReference type="Proteomes" id="UP000231198">
    <property type="component" value="Unassembled WGS sequence"/>
</dbReference>